<reference evidence="1 2" key="1">
    <citation type="submission" date="2017-04" db="EMBL/GenBank/DDBJ databases">
        <title>Shigella flexneri 2a str. 301 Sequencing.</title>
        <authorList>
            <person name="Zhu Z."/>
        </authorList>
    </citation>
    <scope>NUCLEOTIDE SEQUENCE [LARGE SCALE GENOMIC DNA]</scope>
    <source>
        <strain evidence="1 2">301</strain>
    </source>
</reference>
<evidence type="ECO:0000313" key="1">
    <source>
        <dbReference type="EMBL" id="OXB29033.1"/>
    </source>
</evidence>
<sequence>MISNYKQNIASNFFNMDNSCPYGDFIFDKSMDFIESQDW</sequence>
<comment type="caution">
    <text evidence="1">The sequence shown here is derived from an EMBL/GenBank/DDBJ whole genome shotgun (WGS) entry which is preliminary data.</text>
</comment>
<name>A0AB36PHQ3_SHIFL</name>
<dbReference type="Proteomes" id="UP000198358">
    <property type="component" value="Unassembled WGS sequence"/>
</dbReference>
<evidence type="ECO:0000313" key="2">
    <source>
        <dbReference type="Proteomes" id="UP000198358"/>
    </source>
</evidence>
<dbReference type="EMBL" id="NEDR01000001">
    <property type="protein sequence ID" value="OXB29033.1"/>
    <property type="molecule type" value="Genomic_DNA"/>
</dbReference>
<organism evidence="1 2">
    <name type="scientific">Shigella flexneri 2a str. 301</name>
    <dbReference type="NCBI Taxonomy" id="198214"/>
    <lineage>
        <taxon>Bacteria</taxon>
        <taxon>Pseudomonadati</taxon>
        <taxon>Pseudomonadota</taxon>
        <taxon>Gammaproteobacteria</taxon>
        <taxon>Enterobacterales</taxon>
        <taxon>Enterobacteriaceae</taxon>
        <taxon>Shigella</taxon>
    </lineage>
</organism>
<dbReference type="AlphaFoldDB" id="A0AB36PHQ3"/>
<gene>
    <name evidence="1" type="ORF">SF301_1202</name>
</gene>
<accession>A0AB36PHQ3</accession>
<proteinExistence type="predicted"/>
<protein>
    <submittedName>
        <fullName evidence="1">Uncharacterized protein</fullName>
    </submittedName>
</protein>